<dbReference type="AlphaFoldDB" id="A0A4R4A764"/>
<reference evidence="1 2" key="1">
    <citation type="submission" date="2019-03" db="EMBL/GenBank/DDBJ databases">
        <title>Genomic Encyclopedia of Type Strains, Phase IV (KMG-IV): sequencing the most valuable type-strain genomes for metagenomic binning, comparative biology and taxonomic classification.</title>
        <authorList>
            <person name="Goeker M."/>
        </authorList>
    </citation>
    <scope>NUCLEOTIDE SEQUENCE [LARGE SCALE GENOMIC DNA]</scope>
    <source>
        <strain evidence="1 2">DSM 203</strain>
    </source>
</reference>
<protein>
    <submittedName>
        <fullName evidence="1">Uncharacterized protein</fullName>
    </submittedName>
</protein>
<name>A0A4R4A764_MARGR</name>
<dbReference type="Proteomes" id="UP000295247">
    <property type="component" value="Unassembled WGS sequence"/>
</dbReference>
<gene>
    <name evidence="1" type="ORF">EDC29_10942</name>
</gene>
<comment type="caution">
    <text evidence="1">The sequence shown here is derived from an EMBL/GenBank/DDBJ whole genome shotgun (WGS) entry which is preliminary data.</text>
</comment>
<evidence type="ECO:0000313" key="1">
    <source>
        <dbReference type="EMBL" id="TCW34682.1"/>
    </source>
</evidence>
<accession>A0A4R4A764</accession>
<proteinExistence type="predicted"/>
<dbReference type="EMBL" id="SMDC01000009">
    <property type="protein sequence ID" value="TCW34682.1"/>
    <property type="molecule type" value="Genomic_DNA"/>
</dbReference>
<evidence type="ECO:0000313" key="2">
    <source>
        <dbReference type="Proteomes" id="UP000295247"/>
    </source>
</evidence>
<organism evidence="1 2">
    <name type="scientific">Marichromatium gracile</name>
    <name type="common">Chromatium gracile</name>
    <dbReference type="NCBI Taxonomy" id="1048"/>
    <lineage>
        <taxon>Bacteria</taxon>
        <taxon>Pseudomonadati</taxon>
        <taxon>Pseudomonadota</taxon>
        <taxon>Gammaproteobacteria</taxon>
        <taxon>Chromatiales</taxon>
        <taxon>Chromatiaceae</taxon>
        <taxon>Marichromatium</taxon>
    </lineage>
</organism>
<sequence length="33" mass="3636">MMRRTIDGVERDNGVLHLALKAQALRAVASLDD</sequence>